<dbReference type="GO" id="GO:0003677">
    <property type="term" value="F:DNA binding"/>
    <property type="evidence" value="ECO:0007669"/>
    <property type="project" value="UniProtKB-KW"/>
</dbReference>
<dbReference type="InterPro" id="IPR013324">
    <property type="entry name" value="RNA_pol_sigma_r3/r4-like"/>
</dbReference>
<evidence type="ECO:0000256" key="1">
    <source>
        <dbReference type="ARBA" id="ARBA00023015"/>
    </source>
</evidence>
<dbReference type="Proteomes" id="UP000885706">
    <property type="component" value="Unassembled WGS sequence"/>
</dbReference>
<dbReference type="GO" id="GO:0016987">
    <property type="term" value="F:sigma factor activity"/>
    <property type="evidence" value="ECO:0007669"/>
    <property type="project" value="UniProtKB-KW"/>
</dbReference>
<evidence type="ECO:0000259" key="5">
    <source>
        <dbReference type="Pfam" id="PF08281"/>
    </source>
</evidence>
<organism evidence="6">
    <name type="scientific">Desulfofervidus auxilii</name>
    <dbReference type="NCBI Taxonomy" id="1621989"/>
    <lineage>
        <taxon>Bacteria</taxon>
        <taxon>Pseudomonadati</taxon>
        <taxon>Thermodesulfobacteriota</taxon>
        <taxon>Candidatus Desulfofervidia</taxon>
        <taxon>Candidatus Desulfofervidales</taxon>
        <taxon>Candidatus Desulfofervidaceae</taxon>
        <taxon>Candidatus Desulfofervidus</taxon>
    </lineage>
</organism>
<dbReference type="Gene3D" id="1.10.10.10">
    <property type="entry name" value="Winged helix-like DNA-binding domain superfamily/Winged helix DNA-binding domain"/>
    <property type="match status" value="1"/>
</dbReference>
<protein>
    <submittedName>
        <fullName evidence="6">RNA polymerase sigma factor</fullName>
    </submittedName>
</protein>
<dbReference type="PANTHER" id="PTHR43133:SF8">
    <property type="entry name" value="RNA POLYMERASE SIGMA FACTOR HI_1459-RELATED"/>
    <property type="match status" value="1"/>
</dbReference>
<keyword evidence="2" id="KW-0731">Sigma factor</keyword>
<gene>
    <name evidence="6" type="ORF">ENF30_03295</name>
</gene>
<evidence type="ECO:0000256" key="4">
    <source>
        <dbReference type="ARBA" id="ARBA00023163"/>
    </source>
</evidence>
<dbReference type="InterPro" id="IPR036388">
    <property type="entry name" value="WH-like_DNA-bd_sf"/>
</dbReference>
<evidence type="ECO:0000256" key="3">
    <source>
        <dbReference type="ARBA" id="ARBA00023125"/>
    </source>
</evidence>
<comment type="caution">
    <text evidence="6">The sequence shown here is derived from an EMBL/GenBank/DDBJ whole genome shotgun (WGS) entry which is preliminary data.</text>
</comment>
<name>A0A7V0IAP5_DESA2</name>
<dbReference type="AlphaFoldDB" id="A0A7V0IAP5"/>
<dbReference type="Pfam" id="PF08281">
    <property type="entry name" value="Sigma70_r4_2"/>
    <property type="match status" value="1"/>
</dbReference>
<dbReference type="PANTHER" id="PTHR43133">
    <property type="entry name" value="RNA POLYMERASE ECF-TYPE SIGMA FACTO"/>
    <property type="match status" value="1"/>
</dbReference>
<reference evidence="6" key="1">
    <citation type="journal article" date="2020" name="mSystems">
        <title>Genome- and Community-Level Interaction Insights into Carbon Utilization and Element Cycling Functions of Hydrothermarchaeota in Hydrothermal Sediment.</title>
        <authorList>
            <person name="Zhou Z."/>
            <person name="Liu Y."/>
            <person name="Xu W."/>
            <person name="Pan J."/>
            <person name="Luo Z.H."/>
            <person name="Li M."/>
        </authorList>
    </citation>
    <scope>NUCLEOTIDE SEQUENCE [LARGE SCALE GENOMIC DNA]</scope>
    <source>
        <strain evidence="6">HyVt-113</strain>
    </source>
</reference>
<evidence type="ECO:0000313" key="6">
    <source>
        <dbReference type="EMBL" id="HDD35808.1"/>
    </source>
</evidence>
<dbReference type="InterPro" id="IPR039425">
    <property type="entry name" value="RNA_pol_sigma-70-like"/>
</dbReference>
<proteinExistence type="predicted"/>
<accession>A0A7V0IAP5</accession>
<dbReference type="SUPFAM" id="SSF88659">
    <property type="entry name" value="Sigma3 and sigma4 domains of RNA polymerase sigma factors"/>
    <property type="match status" value="1"/>
</dbReference>
<keyword evidence="1" id="KW-0805">Transcription regulation</keyword>
<dbReference type="GO" id="GO:0006352">
    <property type="term" value="P:DNA-templated transcription initiation"/>
    <property type="evidence" value="ECO:0007669"/>
    <property type="project" value="InterPro"/>
</dbReference>
<dbReference type="InterPro" id="IPR013249">
    <property type="entry name" value="RNA_pol_sigma70_r4_t2"/>
</dbReference>
<sequence length="93" mass="10878">MVDNFEDTLVDKKAINSEEAVIKKELREIVLRCLAKLSPERRALIYLLYYEQLKYKEVAYILDWPGGTAKSNLVRSLQMLKKCLKPYLQKGEI</sequence>
<keyword evidence="3" id="KW-0238">DNA-binding</keyword>
<evidence type="ECO:0000256" key="2">
    <source>
        <dbReference type="ARBA" id="ARBA00023082"/>
    </source>
</evidence>
<feature type="domain" description="RNA polymerase sigma factor 70 region 4 type 2" evidence="5">
    <location>
        <begin position="28"/>
        <end position="80"/>
    </location>
</feature>
<dbReference type="EMBL" id="DQWQ01000148">
    <property type="protein sequence ID" value="HDD35808.1"/>
    <property type="molecule type" value="Genomic_DNA"/>
</dbReference>
<keyword evidence="4" id="KW-0804">Transcription</keyword>